<gene>
    <name evidence="4" type="ORF">A2519_13005</name>
</gene>
<dbReference type="GO" id="GO:0016798">
    <property type="term" value="F:hydrolase activity, acting on glycosyl bonds"/>
    <property type="evidence" value="ECO:0007669"/>
    <property type="project" value="UniProtKB-KW"/>
</dbReference>
<proteinExistence type="inferred from homology"/>
<keyword evidence="4" id="KW-0378">Hydrolase</keyword>
<dbReference type="Pfam" id="PF04041">
    <property type="entry name" value="Glyco_hydro_130"/>
    <property type="match status" value="1"/>
</dbReference>
<evidence type="ECO:0000256" key="2">
    <source>
        <dbReference type="ARBA" id="ARBA00022679"/>
    </source>
</evidence>
<evidence type="ECO:0000313" key="4">
    <source>
        <dbReference type="EMBL" id="OGK01331.1"/>
    </source>
</evidence>
<name>A0A1F7F3X0_UNCRA</name>
<dbReference type="Proteomes" id="UP000179243">
    <property type="component" value="Unassembled WGS sequence"/>
</dbReference>
<accession>A0A1F7F3X0</accession>
<dbReference type="SUPFAM" id="SSF75005">
    <property type="entry name" value="Arabinanase/levansucrase/invertase"/>
    <property type="match status" value="1"/>
</dbReference>
<organism evidence="4 5">
    <name type="scientific">Candidatus Raymondbacteria bacterium RIFOXYD12_FULL_49_13</name>
    <dbReference type="NCBI Taxonomy" id="1817890"/>
    <lineage>
        <taxon>Bacteria</taxon>
        <taxon>Raymondiibacteriota</taxon>
    </lineage>
</organism>
<reference evidence="4 5" key="1">
    <citation type="journal article" date="2016" name="Nat. Commun.">
        <title>Thousands of microbial genomes shed light on interconnected biogeochemical processes in an aquifer system.</title>
        <authorList>
            <person name="Anantharaman K."/>
            <person name="Brown C.T."/>
            <person name="Hug L.A."/>
            <person name="Sharon I."/>
            <person name="Castelle C.J."/>
            <person name="Probst A.J."/>
            <person name="Thomas B.C."/>
            <person name="Singh A."/>
            <person name="Wilkins M.J."/>
            <person name="Karaoz U."/>
            <person name="Brodie E.L."/>
            <person name="Williams K.H."/>
            <person name="Hubbard S.S."/>
            <person name="Banfield J.F."/>
        </authorList>
    </citation>
    <scope>NUCLEOTIDE SEQUENCE [LARGE SCALE GENOMIC DNA]</scope>
</reference>
<evidence type="ECO:0000256" key="3">
    <source>
        <dbReference type="ARBA" id="ARBA00024356"/>
    </source>
</evidence>
<dbReference type="PANTHER" id="PTHR34106:SF4">
    <property type="entry name" value="BLL5143 PROTEIN"/>
    <property type="match status" value="1"/>
</dbReference>
<comment type="similarity">
    <text evidence="3">Belongs to the glycosyl hydrolase 130 family.</text>
</comment>
<dbReference type="CDD" id="cd18613">
    <property type="entry name" value="GH130"/>
    <property type="match status" value="1"/>
</dbReference>
<dbReference type="PANTHER" id="PTHR34106">
    <property type="entry name" value="GLYCOSIDASE"/>
    <property type="match status" value="1"/>
</dbReference>
<keyword evidence="2" id="KW-0808">Transferase</keyword>
<dbReference type="GO" id="GO:0016757">
    <property type="term" value="F:glycosyltransferase activity"/>
    <property type="evidence" value="ECO:0007669"/>
    <property type="project" value="UniProtKB-KW"/>
</dbReference>
<evidence type="ECO:0000313" key="5">
    <source>
        <dbReference type="Proteomes" id="UP000179243"/>
    </source>
</evidence>
<dbReference type="Gene3D" id="2.115.10.20">
    <property type="entry name" value="Glycosyl hydrolase domain, family 43"/>
    <property type="match status" value="1"/>
</dbReference>
<dbReference type="EMBL" id="MFYX01000127">
    <property type="protein sequence ID" value="OGK01331.1"/>
    <property type="molecule type" value="Genomic_DNA"/>
</dbReference>
<keyword evidence="1" id="KW-0328">Glycosyltransferase</keyword>
<keyword evidence="4" id="KW-0326">Glycosidase</keyword>
<dbReference type="InterPro" id="IPR023296">
    <property type="entry name" value="Glyco_hydro_beta-prop_sf"/>
</dbReference>
<evidence type="ECO:0000256" key="1">
    <source>
        <dbReference type="ARBA" id="ARBA00022676"/>
    </source>
</evidence>
<sequence length="484" mass="54151">MRIRRSSIVISPDPSRVLLRPFIPANESRIRRIIERVLSLSETEIAARHASVMDDFSSRHVDITRVLNRHFQLVRAWLPNGRKLSEKQKSVIGAYFTSEYSVESAAIFNPSIVPHPDQSGLAAGAQRFVMSLRATGEGHISSLVFRTGILDCSSNLSLDFPSKYVCSALPRPEAVYDKKCFVLKLSEMRLDSDFSRKIMQPLAPLFTIAALMESLKTVTGNYRRVSQADRLISDKMLWLACSNYEIVFAPGRPLSERIVFPASPSEQNGIEDARFVLFTGDDGSRSYYATYTAYDGKVILPQIMETADFSHFKMITLNGKAVENKGMALFPRKINGKYAMLSRQDNENLFLMYSDNIHFWQEAQLIGRPSHAWEFVQLGNCGSPIETEAGWVVLTHGVGPMRTYCIGALLLDLADPSKIIGRLKTPLLEPLKTEREGYVPNVVYTCGAMVNNDELFIPYAMSDRSAGFASVALRNLIAALKAQE</sequence>
<comment type="caution">
    <text evidence="4">The sequence shown here is derived from an EMBL/GenBank/DDBJ whole genome shotgun (WGS) entry which is preliminary data.</text>
</comment>
<protein>
    <submittedName>
        <fullName evidence="4">Glycosidase</fullName>
    </submittedName>
</protein>
<dbReference type="AlphaFoldDB" id="A0A1F7F3X0"/>
<dbReference type="InterPro" id="IPR007184">
    <property type="entry name" value="Mannoside_phosphorylase"/>
</dbReference>